<feature type="compositionally biased region" description="Acidic residues" evidence="1">
    <location>
        <begin position="35"/>
        <end position="44"/>
    </location>
</feature>
<sequence length="93" mass="10141">MAKHLFSQFPEDEQREVAAVCSRLGFVPDDFEITDEGFQPDDGDPAQRQVSVRRPATDAQCAYDASEGPGWIGEFESDLECGLFGKSSGRAPA</sequence>
<dbReference type="Proteomes" id="UP000005808">
    <property type="component" value="Unassembled WGS sequence"/>
</dbReference>
<accession>H1S587</accession>
<gene>
    <name evidence="2" type="ORF">OR16_14974</name>
</gene>
<organism evidence="2 3">
    <name type="scientific">Cupriavidus basilensis OR16</name>
    <dbReference type="NCBI Taxonomy" id="1127483"/>
    <lineage>
        <taxon>Bacteria</taxon>
        <taxon>Pseudomonadati</taxon>
        <taxon>Pseudomonadota</taxon>
        <taxon>Betaproteobacteria</taxon>
        <taxon>Burkholderiales</taxon>
        <taxon>Burkholderiaceae</taxon>
        <taxon>Cupriavidus</taxon>
    </lineage>
</organism>
<dbReference type="PATRIC" id="fig|1127483.3.peg.3001"/>
<comment type="caution">
    <text evidence="2">The sequence shown here is derived from an EMBL/GenBank/DDBJ whole genome shotgun (WGS) entry which is preliminary data.</text>
</comment>
<feature type="region of interest" description="Disordered" evidence="1">
    <location>
        <begin position="35"/>
        <end position="55"/>
    </location>
</feature>
<reference evidence="2 3" key="1">
    <citation type="journal article" date="2012" name="J. Bacteriol.">
        <title>De Novo Genome Project of Cupriavidus basilensis OR16.</title>
        <authorList>
            <person name="Cserhati M."/>
            <person name="Kriszt B."/>
            <person name="Szoboszlay S."/>
            <person name="Toth A."/>
            <person name="Szabo I."/>
            <person name="Tancsics A."/>
            <person name="Nagy I."/>
            <person name="Horvath B."/>
            <person name="Nagy I."/>
            <person name="Kukolya J."/>
        </authorList>
    </citation>
    <scope>NUCLEOTIDE SEQUENCE [LARGE SCALE GENOMIC DNA]</scope>
    <source>
        <strain evidence="2 3">OR16</strain>
    </source>
</reference>
<dbReference type="OrthoDB" id="8966054at2"/>
<evidence type="ECO:0000313" key="2">
    <source>
        <dbReference type="EMBL" id="EHP42254.1"/>
    </source>
</evidence>
<protein>
    <submittedName>
        <fullName evidence="2">Uncharacterized protein</fullName>
    </submittedName>
</protein>
<proteinExistence type="predicted"/>
<evidence type="ECO:0000256" key="1">
    <source>
        <dbReference type="SAM" id="MobiDB-lite"/>
    </source>
</evidence>
<dbReference type="RefSeq" id="WP_006158577.1">
    <property type="nucleotide sequence ID" value="NZ_AHJE01000036.1"/>
</dbReference>
<name>H1S587_9BURK</name>
<dbReference type="EMBL" id="AHJE01000036">
    <property type="protein sequence ID" value="EHP42254.1"/>
    <property type="molecule type" value="Genomic_DNA"/>
</dbReference>
<dbReference type="AlphaFoldDB" id="H1S587"/>
<evidence type="ECO:0000313" key="3">
    <source>
        <dbReference type="Proteomes" id="UP000005808"/>
    </source>
</evidence>